<feature type="compositionally biased region" description="Polar residues" evidence="1">
    <location>
        <begin position="636"/>
        <end position="657"/>
    </location>
</feature>
<organism evidence="3 4">
    <name type="scientific">Malassezia globosa (strain ATCC MYA-4612 / CBS 7966)</name>
    <name type="common">Dandruff-associated fungus</name>
    <dbReference type="NCBI Taxonomy" id="425265"/>
    <lineage>
        <taxon>Eukaryota</taxon>
        <taxon>Fungi</taxon>
        <taxon>Dikarya</taxon>
        <taxon>Basidiomycota</taxon>
        <taxon>Ustilaginomycotina</taxon>
        <taxon>Malasseziomycetes</taxon>
        <taxon>Malasseziales</taxon>
        <taxon>Malasseziaceae</taxon>
        <taxon>Malassezia</taxon>
    </lineage>
</organism>
<dbReference type="InterPro" id="IPR011993">
    <property type="entry name" value="PH-like_dom_sf"/>
</dbReference>
<feature type="compositionally biased region" description="Basic and acidic residues" evidence="1">
    <location>
        <begin position="598"/>
        <end position="607"/>
    </location>
</feature>
<feature type="compositionally biased region" description="Basic and acidic residues" evidence="1">
    <location>
        <begin position="1554"/>
        <end position="1568"/>
    </location>
</feature>
<feature type="compositionally biased region" description="Polar residues" evidence="1">
    <location>
        <begin position="38"/>
        <end position="52"/>
    </location>
</feature>
<feature type="region of interest" description="Disordered" evidence="1">
    <location>
        <begin position="1261"/>
        <end position="1642"/>
    </location>
</feature>
<dbReference type="EMBL" id="AAYY01000001">
    <property type="protein sequence ID" value="EDP45498.1"/>
    <property type="molecule type" value="Genomic_DNA"/>
</dbReference>
<dbReference type="Pfam" id="PF25381">
    <property type="entry name" value="PH_26"/>
    <property type="match status" value="1"/>
</dbReference>
<feature type="compositionally biased region" description="Low complexity" evidence="1">
    <location>
        <begin position="1297"/>
        <end position="1311"/>
    </location>
</feature>
<dbReference type="KEGG" id="mgl:MGL_0487"/>
<feature type="region of interest" description="Disordered" evidence="1">
    <location>
        <begin position="1749"/>
        <end position="1816"/>
    </location>
</feature>
<feature type="compositionally biased region" description="Polar residues" evidence="1">
    <location>
        <begin position="764"/>
        <end position="777"/>
    </location>
</feature>
<dbReference type="InParanoid" id="A8PTW1"/>
<dbReference type="InterPro" id="IPR058155">
    <property type="entry name" value="Skg3/CAF120-like_PH"/>
</dbReference>
<feature type="compositionally biased region" description="Polar residues" evidence="1">
    <location>
        <begin position="931"/>
        <end position="955"/>
    </location>
</feature>
<feature type="compositionally biased region" description="Low complexity" evidence="1">
    <location>
        <begin position="11"/>
        <end position="24"/>
    </location>
</feature>
<dbReference type="GeneID" id="5857018"/>
<feature type="region of interest" description="Disordered" evidence="1">
    <location>
        <begin position="1121"/>
        <end position="1161"/>
    </location>
</feature>
<feature type="region of interest" description="Disordered" evidence="1">
    <location>
        <begin position="750"/>
        <end position="777"/>
    </location>
</feature>
<dbReference type="VEuPathDB" id="FungiDB:MGL_0487"/>
<feature type="compositionally biased region" description="Low complexity" evidence="1">
    <location>
        <begin position="1234"/>
        <end position="1246"/>
    </location>
</feature>
<feature type="region of interest" description="Disordered" evidence="1">
    <location>
        <begin position="594"/>
        <end position="674"/>
    </location>
</feature>
<feature type="region of interest" description="Disordered" evidence="1">
    <location>
        <begin position="1698"/>
        <end position="1720"/>
    </location>
</feature>
<feature type="compositionally biased region" description="Polar residues" evidence="1">
    <location>
        <begin position="1501"/>
        <end position="1528"/>
    </location>
</feature>
<feature type="compositionally biased region" description="Low complexity" evidence="1">
    <location>
        <begin position="1139"/>
        <end position="1161"/>
    </location>
</feature>
<feature type="region of interest" description="Disordered" evidence="1">
    <location>
        <begin position="1073"/>
        <end position="1105"/>
    </location>
</feature>
<feature type="region of interest" description="Disordered" evidence="1">
    <location>
        <begin position="1224"/>
        <end position="1249"/>
    </location>
</feature>
<feature type="compositionally biased region" description="Polar residues" evidence="1">
    <location>
        <begin position="1263"/>
        <end position="1288"/>
    </location>
</feature>
<feature type="compositionally biased region" description="Polar residues" evidence="1">
    <location>
        <begin position="664"/>
        <end position="674"/>
    </location>
</feature>
<dbReference type="Proteomes" id="UP000008837">
    <property type="component" value="Unassembled WGS sequence"/>
</dbReference>
<dbReference type="RefSeq" id="XP_001732712.1">
    <property type="nucleotide sequence ID" value="XM_001732660.1"/>
</dbReference>
<accession>A8PTW1</accession>
<proteinExistence type="predicted"/>
<feature type="compositionally biased region" description="Polar residues" evidence="1">
    <location>
        <begin position="1090"/>
        <end position="1105"/>
    </location>
</feature>
<evidence type="ECO:0000256" key="1">
    <source>
        <dbReference type="SAM" id="MobiDB-lite"/>
    </source>
</evidence>
<dbReference type="OrthoDB" id="5563754at2759"/>
<feature type="region of interest" description="Disordered" evidence="1">
    <location>
        <begin position="967"/>
        <end position="1006"/>
    </location>
</feature>
<feature type="domain" description="Skg3/CAF120-like PH-like" evidence="2">
    <location>
        <begin position="309"/>
        <end position="507"/>
    </location>
</feature>
<feature type="compositionally biased region" description="Polar residues" evidence="1">
    <location>
        <begin position="1455"/>
        <end position="1481"/>
    </location>
</feature>
<feature type="region of interest" description="Disordered" evidence="1">
    <location>
        <begin position="1"/>
        <end position="60"/>
    </location>
</feature>
<name>A8PTW1_MALGO</name>
<evidence type="ECO:0000313" key="3">
    <source>
        <dbReference type="EMBL" id="EDP45498.1"/>
    </source>
</evidence>
<evidence type="ECO:0000313" key="4">
    <source>
        <dbReference type="Proteomes" id="UP000008837"/>
    </source>
</evidence>
<reference evidence="3 4" key="1">
    <citation type="journal article" date="2007" name="Proc. Natl. Acad. Sci. U.S.A.">
        <title>Dandruff-associated Malassezia genomes reveal convergent and divergent virulence traits shared with plant and human fungal pathogens.</title>
        <authorList>
            <person name="Xu J."/>
            <person name="Saunders C.W."/>
            <person name="Hu P."/>
            <person name="Grant R.A."/>
            <person name="Boekhout T."/>
            <person name="Kuramae E.E."/>
            <person name="Kronstad J.W."/>
            <person name="Deangelis Y.M."/>
            <person name="Reeder N.L."/>
            <person name="Johnstone K.R."/>
            <person name="Leland M."/>
            <person name="Fieno A.M."/>
            <person name="Begley W.M."/>
            <person name="Sun Y."/>
            <person name="Lacey M.P."/>
            <person name="Chaudhary T."/>
            <person name="Keough T."/>
            <person name="Chu L."/>
            <person name="Sears R."/>
            <person name="Yuan B."/>
            <person name="Dawson T.L.Jr."/>
        </authorList>
    </citation>
    <scope>NUCLEOTIDE SEQUENCE [LARGE SCALE GENOMIC DNA]</scope>
    <source>
        <strain evidence="4">ATCC MYA-4612 / CBS 7966</strain>
    </source>
</reference>
<keyword evidence="4" id="KW-1185">Reference proteome</keyword>
<feature type="compositionally biased region" description="Basic and acidic residues" evidence="1">
    <location>
        <begin position="1404"/>
        <end position="1415"/>
    </location>
</feature>
<feature type="compositionally biased region" description="Basic and acidic residues" evidence="1">
    <location>
        <begin position="1321"/>
        <end position="1339"/>
    </location>
</feature>
<sequence>MSAAGTTVDPARASFASARSQRASVDMPRTSMDRPESHSASSFSSLRPTSAYQPLEDAPGSVRPASMALFSGQHQRLSVSSTSSSTPPFTFKSTDLRNALHLHDALTRKAYMEGYLLVRHSLGVDGQPDHRAGHFHDWTECFVQLQGTSLSLWEARLLNQAAAEGREVPPTYINVTDAFVDYIGMHVDAPFSDPGSRRTLYHVFALNTAGKNCILFCFHLPPPCDSTKVQQRLSVKNEKHPEHKPVLAWHQLGQRYLQSWINAIRLASWERMRLDEIYTGALIRARLSAVKGPEVSDVSELAVRSPLVRGRHESWVRARFMGSTDWRRCWMVLHSHWADDEPTSGLRRFLRMGPTGDRTSSIFSLHHAGSNDFHGHSHTQPPSPPAGILASPAVAYFYESKRSKHPFASLWHVQHVYAVYPSRSDLVEESVLFKAEGSLPQSPVTSATLHSRQSGWVMFMPDIPAGQTRGANAEMMKWIIALMDAFRLYGRPDQFEWDPRSPASPFFAYPIGPYKDHLFLDRALADYLNMSVEDHLTCRHMMHEIMAARMRGENTMILAPLPELPSTLEPQVALPEAQAAQSCADQASGVPSFGFERQSVKPPDHVADAGTNHTEPRAENAINQPSTEADALNYDTVGNENGPMMQSSHANQANQGTGAMDPASYNSSMGQEVGQSEWPNHAMVNQEPAHSQSSSYASTGQEHIQTAQSTGYVMGQEALEPAQTNTQYEKSQPAQPSDFAADYYAESSVPSFAHFPSPPHQREQTVLASQQASTGDPNMNFVSTDTDSAQGQVHGLPADTRVPFVLPGSRYEKELPQPVELSPSHAQSSEAPTSKLKASAFYIPPRPLATTSSSSFSGPVVHNLASDHTYDQAYRELDHNRVGQGEQAVIHDSNAQHYHMSGQNPTLPPLPIVSTDLDDLDMTIQALVSHPTGTGTTAQPSKTDPQESSSSAYDMTQLASSIPSVWSEATGASASGSGSGTGTTPGTASMSTSATTPTRGLSGSTGAVLPAASAKASIPSVPAEIPVSVGESQETVRTMPQHPVNPRHDLIYAWPIPNDPQAKELSPIVEVPSSHSEMSAGDRPPISHYMPQSSFPTASDAPSSAQTCDYRTFYKQTPSSTSSHLALNARAPPVPSQNSASSRPTTASSSVGSAAGSSPSPAIPSTLSFLAPSVGPIASMSVSTPSGQQGAGTIAPNSTIAEHAADPSLKDTAATSNTSEITNRHGLEHAPNDPSSQPLSRSVSPSRTDHDSEAYLLEEYMNDEQTSMPIPSSIPTKVSKSKTTSAPATHSVIVPLSTSSSPSTAAQAKSQVPTMETVPLEARDAHDDDKTYGIPEDQHSPFASDTMARKVSPMGTTEAYPSSFGRKQQPPPASSSSSPSLSSAIPALPHASARPGRAPGVSHMSHDWVDHDEHASGTQNEETEPVDAGDGAPTLSSSLSNGFGSGSLDDHSEFWLSSSAPFPSGQRQNLQPPHMSYSQSAPIPHAKEPNGVSTAPLANPTFAQQQSLPFSASTLSSLHSNGTPSRSTFLKLDEPHSSNSHPMTGLLASASQDRLSKSARAQEAEARETGQALINMPSKPPPPQAGLMGAIHSRERRTPGPASGTERERDARHSGFSRSTSGSPPAGLSATSAMPHHLSQQQQQQQMFMNMYYWQQQQMMMMMGVMPGMSRESMMAQQQAMQAAQQAYYQAYMQFASSTSSSGSSTPNPPPSMSGSGFPPGAGGPMYMPMSMPTFTPVPPPASFDPSLMMGFGVTPSSSSSGHGSPMRDSTSMQSHRSSLPPGTGSGATASSTYPDAPKSLNRPPFGSRASNRTFQ</sequence>
<feature type="region of interest" description="Disordered" evidence="1">
    <location>
        <begin position="930"/>
        <end position="955"/>
    </location>
</feature>
<comment type="caution">
    <text evidence="3">The sequence shown here is derived from an EMBL/GenBank/DDBJ whole genome shotgun (WGS) entry which is preliminary data.</text>
</comment>
<dbReference type="OMA" id="GRHESWV"/>
<feature type="compositionally biased region" description="Polar residues" evidence="1">
    <location>
        <begin position="1768"/>
        <end position="1778"/>
    </location>
</feature>
<feature type="compositionally biased region" description="Low complexity" evidence="1">
    <location>
        <begin position="1374"/>
        <end position="1393"/>
    </location>
</feature>
<dbReference type="Gene3D" id="2.30.29.30">
    <property type="entry name" value="Pleckstrin-homology domain (PH domain)/Phosphotyrosine-binding domain (PTB)"/>
    <property type="match status" value="1"/>
</dbReference>
<gene>
    <name evidence="3" type="ORF">MGL_0487</name>
</gene>
<feature type="compositionally biased region" description="Low complexity" evidence="1">
    <location>
        <begin position="984"/>
        <end position="998"/>
    </location>
</feature>
<protein>
    <recommendedName>
        <fullName evidence="2">Skg3/CAF120-like PH-like domain-containing protein</fullName>
    </recommendedName>
</protein>
<evidence type="ECO:0000259" key="2">
    <source>
        <dbReference type="Pfam" id="PF25381"/>
    </source>
</evidence>